<keyword evidence="4" id="KW-0547">Nucleotide-binding</keyword>
<dbReference type="PANTHER" id="PTHR43289:SF34">
    <property type="entry name" value="SERINE_THREONINE-PROTEIN KINASE YBDM-RELATED"/>
    <property type="match status" value="1"/>
</dbReference>
<dbReference type="InterPro" id="IPR000719">
    <property type="entry name" value="Prot_kinase_dom"/>
</dbReference>
<keyword evidence="10" id="KW-0812">Transmembrane</keyword>
<keyword evidence="5 13" id="KW-0418">Kinase</keyword>
<feature type="domain" description="PASTA" evidence="12">
    <location>
        <begin position="627"/>
        <end position="690"/>
    </location>
</feature>
<feature type="domain" description="PASTA" evidence="12">
    <location>
        <begin position="425"/>
        <end position="491"/>
    </location>
</feature>
<keyword evidence="14" id="KW-1185">Reference proteome</keyword>
<feature type="domain" description="PASTA" evidence="12">
    <location>
        <begin position="559"/>
        <end position="626"/>
    </location>
</feature>
<dbReference type="SMART" id="SM00220">
    <property type="entry name" value="S_TKc"/>
    <property type="match status" value="1"/>
</dbReference>
<accession>A0ABP9H3L6</accession>
<evidence type="ECO:0000256" key="8">
    <source>
        <dbReference type="ARBA" id="ARBA00048679"/>
    </source>
</evidence>
<evidence type="ECO:0000256" key="2">
    <source>
        <dbReference type="ARBA" id="ARBA00022527"/>
    </source>
</evidence>
<proteinExistence type="predicted"/>
<dbReference type="CDD" id="cd14014">
    <property type="entry name" value="STKc_PknB_like"/>
    <property type="match status" value="1"/>
</dbReference>
<dbReference type="PROSITE" id="PS51178">
    <property type="entry name" value="PASTA"/>
    <property type="match status" value="4"/>
</dbReference>
<comment type="catalytic activity">
    <reaction evidence="7">
        <text>L-threonyl-[protein] + ATP = O-phospho-L-threonyl-[protein] + ADP + H(+)</text>
        <dbReference type="Rhea" id="RHEA:46608"/>
        <dbReference type="Rhea" id="RHEA-COMP:11060"/>
        <dbReference type="Rhea" id="RHEA-COMP:11605"/>
        <dbReference type="ChEBI" id="CHEBI:15378"/>
        <dbReference type="ChEBI" id="CHEBI:30013"/>
        <dbReference type="ChEBI" id="CHEBI:30616"/>
        <dbReference type="ChEBI" id="CHEBI:61977"/>
        <dbReference type="ChEBI" id="CHEBI:456216"/>
        <dbReference type="EC" id="2.7.11.1"/>
    </reaction>
</comment>
<dbReference type="GO" id="GO:0016301">
    <property type="term" value="F:kinase activity"/>
    <property type="evidence" value="ECO:0007669"/>
    <property type="project" value="UniProtKB-KW"/>
</dbReference>
<dbReference type="InterPro" id="IPR011009">
    <property type="entry name" value="Kinase-like_dom_sf"/>
</dbReference>
<dbReference type="InterPro" id="IPR005543">
    <property type="entry name" value="PASTA_dom"/>
</dbReference>
<dbReference type="EMBL" id="BAABHS010000004">
    <property type="protein sequence ID" value="GAA4954578.1"/>
    <property type="molecule type" value="Genomic_DNA"/>
</dbReference>
<keyword evidence="6" id="KW-0067">ATP-binding</keyword>
<evidence type="ECO:0000256" key="7">
    <source>
        <dbReference type="ARBA" id="ARBA00047899"/>
    </source>
</evidence>
<evidence type="ECO:0000313" key="13">
    <source>
        <dbReference type="EMBL" id="GAA4954578.1"/>
    </source>
</evidence>
<name>A0ABP9H3L6_9ACTN</name>
<dbReference type="CDD" id="cd06577">
    <property type="entry name" value="PASTA_pknB"/>
    <property type="match status" value="4"/>
</dbReference>
<evidence type="ECO:0000259" key="12">
    <source>
        <dbReference type="PROSITE" id="PS51178"/>
    </source>
</evidence>
<dbReference type="Gene3D" id="3.30.200.20">
    <property type="entry name" value="Phosphorylase Kinase, domain 1"/>
    <property type="match status" value="1"/>
</dbReference>
<feature type="compositionally biased region" description="Pro residues" evidence="9">
    <location>
        <begin position="297"/>
        <end position="310"/>
    </location>
</feature>
<dbReference type="SUPFAM" id="SSF56112">
    <property type="entry name" value="Protein kinase-like (PK-like)"/>
    <property type="match status" value="1"/>
</dbReference>
<dbReference type="Gene3D" id="3.30.10.20">
    <property type="match status" value="4"/>
</dbReference>
<keyword evidence="10" id="KW-1133">Transmembrane helix</keyword>
<gene>
    <name evidence="13" type="primary">pknB_2</name>
    <name evidence="13" type="ORF">GCM10023205_15420</name>
</gene>
<evidence type="ECO:0000256" key="3">
    <source>
        <dbReference type="ARBA" id="ARBA00022679"/>
    </source>
</evidence>
<keyword evidence="10" id="KW-0472">Membrane</keyword>
<evidence type="ECO:0000256" key="1">
    <source>
        <dbReference type="ARBA" id="ARBA00012513"/>
    </source>
</evidence>
<feature type="domain" description="Protein kinase" evidence="11">
    <location>
        <begin position="18"/>
        <end position="284"/>
    </location>
</feature>
<dbReference type="PROSITE" id="PS00108">
    <property type="entry name" value="PROTEIN_KINASE_ST"/>
    <property type="match status" value="1"/>
</dbReference>
<dbReference type="SMART" id="SM00740">
    <property type="entry name" value="PASTA"/>
    <property type="match status" value="4"/>
</dbReference>
<dbReference type="Pfam" id="PF03793">
    <property type="entry name" value="PASTA"/>
    <property type="match status" value="4"/>
</dbReference>
<feature type="region of interest" description="Disordered" evidence="9">
    <location>
        <begin position="291"/>
        <end position="333"/>
    </location>
</feature>
<keyword evidence="3" id="KW-0808">Transferase</keyword>
<dbReference type="EC" id="2.7.11.1" evidence="1"/>
<protein>
    <recommendedName>
        <fullName evidence="1">non-specific serine/threonine protein kinase</fullName>
        <ecNumber evidence="1">2.7.11.1</ecNumber>
    </recommendedName>
</protein>
<comment type="catalytic activity">
    <reaction evidence="8">
        <text>L-seryl-[protein] + ATP = O-phospho-L-seryl-[protein] + ADP + H(+)</text>
        <dbReference type="Rhea" id="RHEA:17989"/>
        <dbReference type="Rhea" id="RHEA-COMP:9863"/>
        <dbReference type="Rhea" id="RHEA-COMP:11604"/>
        <dbReference type="ChEBI" id="CHEBI:15378"/>
        <dbReference type="ChEBI" id="CHEBI:29999"/>
        <dbReference type="ChEBI" id="CHEBI:30616"/>
        <dbReference type="ChEBI" id="CHEBI:83421"/>
        <dbReference type="ChEBI" id="CHEBI:456216"/>
        <dbReference type="EC" id="2.7.11.1"/>
    </reaction>
</comment>
<organism evidence="13 14">
    <name type="scientific">Yinghuangia aomiensis</name>
    <dbReference type="NCBI Taxonomy" id="676205"/>
    <lineage>
        <taxon>Bacteria</taxon>
        <taxon>Bacillati</taxon>
        <taxon>Actinomycetota</taxon>
        <taxon>Actinomycetes</taxon>
        <taxon>Kitasatosporales</taxon>
        <taxon>Streptomycetaceae</taxon>
        <taxon>Yinghuangia</taxon>
    </lineage>
</organism>
<dbReference type="PROSITE" id="PS50011">
    <property type="entry name" value="PROTEIN_KINASE_DOM"/>
    <property type="match status" value="1"/>
</dbReference>
<feature type="compositionally biased region" description="Basic and acidic residues" evidence="9">
    <location>
        <begin position="357"/>
        <end position="369"/>
    </location>
</feature>
<feature type="transmembrane region" description="Helical" evidence="10">
    <location>
        <begin position="403"/>
        <end position="421"/>
    </location>
</feature>
<comment type="caution">
    <text evidence="13">The sequence shown here is derived from an EMBL/GenBank/DDBJ whole genome shotgun (WGS) entry which is preliminary data.</text>
</comment>
<sequence>MDMTNDDPIVGRVLDGRYRVRARIAAGGMATVYRAEDMRLDRTVAVKVMHPAMAADASFTDRFIREAKAAARLAHPNVVGVFDQGHDGDVVFLAMEYVEGRTLRELLQDLGTLTPREAFGVLEPTLAALGAAHRAGFVHRDVKPENVLISDDGGIKVADFGLARATATAASAATGKVLVGTVAYLAPEQIERGAASPTSDVYAAGILLYEMLTGRQPYQGRSAVEIIYKHVHEDVPPPSIAVPGLPPALDGLVAAATDRDPRHRPADADEFLALVRRTRQHAMTETELDFGAAERVLPPPPPNTYAPEPEPVALHQPAYTPGPPAGPEPEPADANLTRQVEIPLDLGPLGLSTESILDEHPYGGHHGYDDDGYATPPDGTPDAYDAKGGAPGRRRRRGPGRGVIALLVVLAVAATIGVVAWKLGAGQSAKVPAVVNEQAADAQRKLKNSGLKFRVEEEFSETVASGAVIATDPQAGRSVDKGSTVLLRVSRGPERYAVPQVDGQTVDQARQAVTDAKLVVGKIVQQDDARPPGQVVSASPGFGTLVSPGTTVDLTVSRGLPVALPVLTGRTEQEARDALTPSGIQLVVDPNQVFSNDVPAGRIASQTPPQGSPVYPGATVTVQISKGQDMVLVPKVDGMSEDEAKAALTAAGFQVESNTVFPLGPKKVTSMSPGGNNMAPRGSKVTINIF</sequence>
<feature type="region of interest" description="Disordered" evidence="9">
    <location>
        <begin position="351"/>
        <end position="397"/>
    </location>
</feature>
<evidence type="ECO:0000256" key="5">
    <source>
        <dbReference type="ARBA" id="ARBA00022777"/>
    </source>
</evidence>
<evidence type="ECO:0000256" key="10">
    <source>
        <dbReference type="SAM" id="Phobius"/>
    </source>
</evidence>
<dbReference type="NCBIfam" id="NF033483">
    <property type="entry name" value="PknB_PASTA_kin"/>
    <property type="match status" value="1"/>
</dbReference>
<feature type="domain" description="PASTA" evidence="12">
    <location>
        <begin position="492"/>
        <end position="558"/>
    </location>
</feature>
<dbReference type="PANTHER" id="PTHR43289">
    <property type="entry name" value="MITOGEN-ACTIVATED PROTEIN KINASE KINASE KINASE 20-RELATED"/>
    <property type="match status" value="1"/>
</dbReference>
<evidence type="ECO:0000313" key="14">
    <source>
        <dbReference type="Proteomes" id="UP001500466"/>
    </source>
</evidence>
<dbReference type="InterPro" id="IPR008271">
    <property type="entry name" value="Ser/Thr_kinase_AS"/>
</dbReference>
<feature type="compositionally biased region" description="Pro residues" evidence="9">
    <location>
        <begin position="320"/>
        <end position="329"/>
    </location>
</feature>
<evidence type="ECO:0000256" key="9">
    <source>
        <dbReference type="SAM" id="MobiDB-lite"/>
    </source>
</evidence>
<dbReference type="Gene3D" id="1.10.510.10">
    <property type="entry name" value="Transferase(Phosphotransferase) domain 1"/>
    <property type="match status" value="1"/>
</dbReference>
<dbReference type="Pfam" id="PF00069">
    <property type="entry name" value="Pkinase"/>
    <property type="match status" value="1"/>
</dbReference>
<dbReference type="Proteomes" id="UP001500466">
    <property type="component" value="Unassembled WGS sequence"/>
</dbReference>
<evidence type="ECO:0000256" key="4">
    <source>
        <dbReference type="ARBA" id="ARBA00022741"/>
    </source>
</evidence>
<reference evidence="14" key="1">
    <citation type="journal article" date="2019" name="Int. J. Syst. Evol. Microbiol.">
        <title>The Global Catalogue of Microorganisms (GCM) 10K type strain sequencing project: providing services to taxonomists for standard genome sequencing and annotation.</title>
        <authorList>
            <consortium name="The Broad Institute Genomics Platform"/>
            <consortium name="The Broad Institute Genome Sequencing Center for Infectious Disease"/>
            <person name="Wu L."/>
            <person name="Ma J."/>
        </authorList>
    </citation>
    <scope>NUCLEOTIDE SEQUENCE [LARGE SCALE GENOMIC DNA]</scope>
    <source>
        <strain evidence="14">JCM 17986</strain>
    </source>
</reference>
<evidence type="ECO:0000259" key="11">
    <source>
        <dbReference type="PROSITE" id="PS50011"/>
    </source>
</evidence>
<evidence type="ECO:0000256" key="6">
    <source>
        <dbReference type="ARBA" id="ARBA00022840"/>
    </source>
</evidence>
<keyword evidence="2" id="KW-0723">Serine/threonine-protein kinase</keyword>